<keyword evidence="2" id="KW-1185">Reference proteome</keyword>
<dbReference type="InterPro" id="IPR014923">
    <property type="entry name" value="DUF1802"/>
</dbReference>
<evidence type="ECO:0000313" key="1">
    <source>
        <dbReference type="EMBL" id="MDG0790270.1"/>
    </source>
</evidence>
<sequence length="90" mass="10185">MAETVAAFERDPDSVVVSSYAEVVDDIEVTDGETLRKLEPFHLWTENYAEERLKWKKNEAAARAVASRLRAGPAGRDTERRAVRRLQVLA</sequence>
<evidence type="ECO:0000313" key="2">
    <source>
        <dbReference type="Proteomes" id="UP001153387"/>
    </source>
</evidence>
<organism evidence="1 2">
    <name type="scientific">Cohnella ginsengisoli</name>
    <dbReference type="NCBI Taxonomy" id="425004"/>
    <lineage>
        <taxon>Bacteria</taxon>
        <taxon>Bacillati</taxon>
        <taxon>Bacillota</taxon>
        <taxon>Bacilli</taxon>
        <taxon>Bacillales</taxon>
        <taxon>Paenibacillaceae</taxon>
        <taxon>Cohnella</taxon>
    </lineage>
</organism>
<gene>
    <name evidence="1" type="ORF">OMP38_04955</name>
</gene>
<dbReference type="AlphaFoldDB" id="A0A9X4KE56"/>
<name>A0A9X4KE56_9BACL</name>
<dbReference type="EMBL" id="JAPDHZ010000002">
    <property type="protein sequence ID" value="MDG0790270.1"/>
    <property type="molecule type" value="Genomic_DNA"/>
</dbReference>
<protein>
    <submittedName>
        <fullName evidence="1">DUF1802 family protein</fullName>
    </submittedName>
</protein>
<reference evidence="1 2" key="1">
    <citation type="submission" date="2022-10" db="EMBL/GenBank/DDBJ databases">
        <title>Comparative genomic analysis of Cohnella hashimotonis sp. nov., isolated from the International Space Station.</title>
        <authorList>
            <person name="Simpson A."/>
            <person name="Venkateswaran K."/>
        </authorList>
    </citation>
    <scope>NUCLEOTIDE SEQUENCE [LARGE SCALE GENOMIC DNA]</scope>
    <source>
        <strain evidence="1 2">DSM 18997</strain>
    </source>
</reference>
<dbReference type="Proteomes" id="UP001153387">
    <property type="component" value="Unassembled WGS sequence"/>
</dbReference>
<accession>A0A9X4KE56</accession>
<dbReference type="Pfam" id="PF08819">
    <property type="entry name" value="DUF1802"/>
    <property type="match status" value="1"/>
</dbReference>
<proteinExistence type="predicted"/>
<comment type="caution">
    <text evidence="1">The sequence shown here is derived from an EMBL/GenBank/DDBJ whole genome shotgun (WGS) entry which is preliminary data.</text>
</comment>